<dbReference type="Proteomes" id="UP000779508">
    <property type="component" value="Unassembled WGS sequence"/>
</dbReference>
<dbReference type="InterPro" id="IPR003772">
    <property type="entry name" value="YceD"/>
</dbReference>
<dbReference type="Pfam" id="PF02620">
    <property type="entry name" value="YceD"/>
    <property type="match status" value="1"/>
</dbReference>
<reference evidence="1 2" key="1">
    <citation type="submission" date="2021-06" db="EMBL/GenBank/DDBJ databases">
        <authorList>
            <person name="Sun Q."/>
            <person name="Li D."/>
        </authorList>
    </citation>
    <scope>NUCLEOTIDE SEQUENCE [LARGE SCALE GENOMIC DNA]</scope>
    <source>
        <strain evidence="1 2">MSJ-5</strain>
    </source>
</reference>
<accession>A0ABS6G4F7</accession>
<dbReference type="RefSeq" id="WP_216418099.1">
    <property type="nucleotide sequence ID" value="NZ_JAHLQK010000005.1"/>
</dbReference>
<sequence>MKLDIDSIKKGDKNTLDLNFALDLNTIDYYGDIIDIISPVDVNGKLYVIDDRLYMNLGIKTHMQVNCSRCLESFTYPFKSSINAEFVHENLSTDQTDESDEDIIYYQESTIDLDELIKENIIMNIPMKLVCDKSCQGLCSNCGIKLKDKSCDCSHTQSIDEDIDPRLAKLKELLEQD</sequence>
<comment type="caution">
    <text evidence="1">The sequence shown here is derived from an EMBL/GenBank/DDBJ whole genome shotgun (WGS) entry which is preliminary data.</text>
</comment>
<evidence type="ECO:0000313" key="1">
    <source>
        <dbReference type="EMBL" id="MBU5677380.1"/>
    </source>
</evidence>
<dbReference type="EMBL" id="JAHLQK010000005">
    <property type="protein sequence ID" value="MBU5677380.1"/>
    <property type="molecule type" value="Genomic_DNA"/>
</dbReference>
<gene>
    <name evidence="1" type="ORF">KQI88_13240</name>
</gene>
<evidence type="ECO:0000313" key="2">
    <source>
        <dbReference type="Proteomes" id="UP000779508"/>
    </source>
</evidence>
<organism evidence="1 2">
    <name type="scientific">Alkaliphilus flagellatus</name>
    <dbReference type="NCBI Taxonomy" id="2841507"/>
    <lineage>
        <taxon>Bacteria</taxon>
        <taxon>Bacillati</taxon>
        <taxon>Bacillota</taxon>
        <taxon>Clostridia</taxon>
        <taxon>Peptostreptococcales</taxon>
        <taxon>Natronincolaceae</taxon>
        <taxon>Alkaliphilus</taxon>
    </lineage>
</organism>
<dbReference type="PANTHER" id="PTHR34374">
    <property type="entry name" value="LARGE RIBOSOMAL RNA SUBUNIT ACCUMULATION PROTEIN YCED HOMOLOG 1, CHLOROPLASTIC"/>
    <property type="match status" value="1"/>
</dbReference>
<keyword evidence="2" id="KW-1185">Reference proteome</keyword>
<proteinExistence type="predicted"/>
<dbReference type="PANTHER" id="PTHR34374:SF1">
    <property type="entry name" value="LARGE RIBOSOMAL RNA SUBUNIT ACCUMULATION PROTEIN YCED HOMOLOG 1, CHLOROPLASTIC"/>
    <property type="match status" value="1"/>
</dbReference>
<name>A0ABS6G4F7_9FIRM</name>
<protein>
    <submittedName>
        <fullName evidence="1">DUF177 domain-containing protein</fullName>
    </submittedName>
</protein>